<feature type="transmembrane region" description="Helical" evidence="1">
    <location>
        <begin position="180"/>
        <end position="210"/>
    </location>
</feature>
<reference evidence="2 3" key="1">
    <citation type="submission" date="2018-09" db="EMBL/GenBank/DDBJ databases">
        <title>Genome comparison of Alicycliphilus sp. BQ1, a polyurethanolytic bacterium, with its closest phylogenetic relatives Alicycliphilus denitrificans BC and K601, unable to attack polyurethane.</title>
        <authorList>
            <person name="Loza-Tavera H."/>
            <person name="Lozano L."/>
            <person name="Cevallos M."/>
            <person name="Maya-Lucas O."/>
            <person name="Garcia-Mena J."/>
            <person name="Hernandez J."/>
        </authorList>
    </citation>
    <scope>NUCLEOTIDE SEQUENCE [LARGE SCALE GENOMIC DNA]</scope>
    <source>
        <strain evidence="2 3">BQ1</strain>
    </source>
</reference>
<feature type="transmembrane region" description="Helical" evidence="1">
    <location>
        <begin position="314"/>
        <end position="331"/>
    </location>
</feature>
<accession>A0A3R7F212</accession>
<feature type="transmembrane region" description="Helical" evidence="1">
    <location>
        <begin position="146"/>
        <end position="168"/>
    </location>
</feature>
<organism evidence="2 3">
    <name type="scientific">Alicycliphilus denitrificans</name>
    <dbReference type="NCBI Taxonomy" id="179636"/>
    <lineage>
        <taxon>Bacteria</taxon>
        <taxon>Pseudomonadati</taxon>
        <taxon>Pseudomonadota</taxon>
        <taxon>Betaproteobacteria</taxon>
        <taxon>Burkholderiales</taxon>
        <taxon>Comamonadaceae</taxon>
        <taxon>Alicycliphilus</taxon>
    </lineage>
</organism>
<name>A0A3R7F212_9BURK</name>
<dbReference type="EMBL" id="NKDB02000001">
    <property type="protein sequence ID" value="RKJ99484.1"/>
    <property type="molecule type" value="Genomic_DNA"/>
</dbReference>
<evidence type="ECO:0008006" key="4">
    <source>
        <dbReference type="Google" id="ProtNLM"/>
    </source>
</evidence>
<evidence type="ECO:0000256" key="1">
    <source>
        <dbReference type="SAM" id="Phobius"/>
    </source>
</evidence>
<feature type="transmembrane region" description="Helical" evidence="1">
    <location>
        <begin position="16"/>
        <end position="34"/>
    </location>
</feature>
<evidence type="ECO:0000313" key="2">
    <source>
        <dbReference type="EMBL" id="RKJ99484.1"/>
    </source>
</evidence>
<feature type="transmembrane region" description="Helical" evidence="1">
    <location>
        <begin position="372"/>
        <end position="389"/>
    </location>
</feature>
<evidence type="ECO:0000313" key="3">
    <source>
        <dbReference type="Proteomes" id="UP000216225"/>
    </source>
</evidence>
<gene>
    <name evidence="2" type="ORF">CE154_007085</name>
</gene>
<sequence>MSGMPNNYQDASSKPYIRTFAIVLAIFGVLIFLARAKASLNMFEFGDETEKFVAAQMIKAGMRLYHDIFAHHGPVAYIISHTYVSLVDPTDFSHIRWFMVGLALLASLSIYTSPIFKNTTSRLIATGAFLVLLSSIWAVQGIHMMLYHQIGGFLFIIPITQVFFPLLYGHKPTAFGFASAGFSCAIICFTAYAFGPSVILISISSIILIITNRHHVKIFKQIIPAFWGALFATSIVAIWIALNADFEGYFIYHFYFNQAVYSKFIEFNLGAIKNLFLIDFSRPAIVHTFILFGLIASLVFLAKTEKPQTFKENNKLTVFSVVLFFLSLIMLNPRGSTGFHDAGLDVTGLAVFSVLGSYYIDTTNRKFSTKKIALIILGVFCTILLFELASRKAISSPYGVRKSDFKSYSNTRNTAADYGLISELVDNDKDLLALIFRPSIYIDTRKSPASGHYYYLPWQAAYNKNPVDGYKIDICKDLESHRPSVIWFDNWKVWERYSIQDYEPCVMEIMNSSYRAITNGSYFYLRSDRLVQDHAILNFDGGKISATRPLDELNPIALKILSPEKNDNGALKRIGIKFETHARHNPGDAQLELSASDGKVFHQNFSLPDLKNNHYKYFDVPNDIGTNFASGKILSGSGNGISTLEIQSTDGNTLTCINYIYSNNKIAVTPGCPQ</sequence>
<dbReference type="Proteomes" id="UP000216225">
    <property type="component" value="Unassembled WGS sequence"/>
</dbReference>
<keyword evidence="1" id="KW-0812">Transmembrane</keyword>
<comment type="caution">
    <text evidence="2">The sequence shown here is derived from an EMBL/GenBank/DDBJ whole genome shotgun (WGS) entry which is preliminary data.</text>
</comment>
<feature type="transmembrane region" description="Helical" evidence="1">
    <location>
        <begin position="97"/>
        <end position="116"/>
    </location>
</feature>
<proteinExistence type="predicted"/>
<feature type="transmembrane region" description="Helical" evidence="1">
    <location>
        <begin position="284"/>
        <end position="302"/>
    </location>
</feature>
<protein>
    <recommendedName>
        <fullName evidence="4">Glycosyltransferase RgtA/B/C/D-like domain-containing protein</fullName>
    </recommendedName>
</protein>
<dbReference type="AlphaFoldDB" id="A0A3R7F212"/>
<keyword evidence="1" id="KW-0472">Membrane</keyword>
<keyword evidence="1" id="KW-1133">Transmembrane helix</keyword>
<feature type="transmembrane region" description="Helical" evidence="1">
    <location>
        <begin position="343"/>
        <end position="360"/>
    </location>
</feature>
<feature type="transmembrane region" description="Helical" evidence="1">
    <location>
        <begin position="222"/>
        <end position="242"/>
    </location>
</feature>
<feature type="transmembrane region" description="Helical" evidence="1">
    <location>
        <begin position="122"/>
        <end position="139"/>
    </location>
</feature>